<sequence>MSPESSTESYPAFAHIGLRKTPGKPQSGNLPRRGIEPGSPGFAARRAGRYSTGVVDRDLDIKEKRHEQNQSNGNEIFRTAGYTLLDRKRNEEILEQLEVESVEEKISRYKFNWLGHVRRMENSRIPKIMMHCKPRGHRRPGRPLRRLLDGAETDKNSIKHTTMRVLLLQIIAPGIPLPPQPVLTRWGTWLDAVNYYAEHYGKIMEEIDALDSTDSSAVAAVKSLPSEQLLEDILFIDSNFKIVSKSIILLESSKLQLSEALNIVEKVSQTVIQNNNSLISENVKWRPPPTKVMSVEAKGLALSGALRLTYTRRRSGFWSLKCPLLDALPSTECWQYEHPEEVDVLFLFMIQD</sequence>
<feature type="region of interest" description="Disordered" evidence="1">
    <location>
        <begin position="1"/>
        <end position="45"/>
    </location>
</feature>
<comment type="caution">
    <text evidence="2">The sequence shown here is derived from an EMBL/GenBank/DDBJ whole genome shotgun (WGS) entry which is preliminary data.</text>
</comment>
<dbReference type="EMBL" id="JAJSOF020000029">
    <property type="protein sequence ID" value="KAJ4431853.1"/>
    <property type="molecule type" value="Genomic_DNA"/>
</dbReference>
<reference evidence="2 3" key="1">
    <citation type="journal article" date="2022" name="Allergy">
        <title>Genome assembly and annotation of Periplaneta americana reveal a comprehensive cockroach allergen profile.</title>
        <authorList>
            <person name="Wang L."/>
            <person name="Xiong Q."/>
            <person name="Saelim N."/>
            <person name="Wang L."/>
            <person name="Nong W."/>
            <person name="Wan A.T."/>
            <person name="Shi M."/>
            <person name="Liu X."/>
            <person name="Cao Q."/>
            <person name="Hui J.H.L."/>
            <person name="Sookrung N."/>
            <person name="Leung T.F."/>
            <person name="Tungtrongchitr A."/>
            <person name="Tsui S.K.W."/>
        </authorList>
    </citation>
    <scope>NUCLEOTIDE SEQUENCE [LARGE SCALE GENOMIC DNA]</scope>
    <source>
        <strain evidence="2">PWHHKU_190912</strain>
    </source>
</reference>
<evidence type="ECO:0000313" key="3">
    <source>
        <dbReference type="Proteomes" id="UP001148838"/>
    </source>
</evidence>
<accession>A0ABQ8SCZ4</accession>
<name>A0ABQ8SCZ4_PERAM</name>
<protein>
    <submittedName>
        <fullName evidence="2">Uncharacterized protein</fullName>
    </submittedName>
</protein>
<evidence type="ECO:0000256" key="1">
    <source>
        <dbReference type="SAM" id="MobiDB-lite"/>
    </source>
</evidence>
<evidence type="ECO:0000313" key="2">
    <source>
        <dbReference type="EMBL" id="KAJ4431853.1"/>
    </source>
</evidence>
<organism evidence="2 3">
    <name type="scientific">Periplaneta americana</name>
    <name type="common">American cockroach</name>
    <name type="synonym">Blatta americana</name>
    <dbReference type="NCBI Taxonomy" id="6978"/>
    <lineage>
        <taxon>Eukaryota</taxon>
        <taxon>Metazoa</taxon>
        <taxon>Ecdysozoa</taxon>
        <taxon>Arthropoda</taxon>
        <taxon>Hexapoda</taxon>
        <taxon>Insecta</taxon>
        <taxon>Pterygota</taxon>
        <taxon>Neoptera</taxon>
        <taxon>Polyneoptera</taxon>
        <taxon>Dictyoptera</taxon>
        <taxon>Blattodea</taxon>
        <taxon>Blattoidea</taxon>
        <taxon>Blattidae</taxon>
        <taxon>Blattinae</taxon>
        <taxon>Periplaneta</taxon>
    </lineage>
</organism>
<keyword evidence="3" id="KW-1185">Reference proteome</keyword>
<proteinExistence type="predicted"/>
<dbReference type="Proteomes" id="UP001148838">
    <property type="component" value="Unassembled WGS sequence"/>
</dbReference>
<gene>
    <name evidence="2" type="ORF">ANN_20459</name>
</gene>